<dbReference type="AlphaFoldDB" id="A0A2U3ACL5"/>
<comment type="caution">
    <text evidence="1">The sequence shown here is derived from an EMBL/GenBank/DDBJ whole genome shotgun (WGS) entry which is preliminary data.</text>
</comment>
<reference evidence="1 2" key="1">
    <citation type="submission" date="2018-05" db="EMBL/GenBank/DDBJ databases">
        <title>Kurthia sibirica genome sequence.</title>
        <authorList>
            <person name="Maclea K.S."/>
            <person name="Goen A.E."/>
        </authorList>
    </citation>
    <scope>NUCLEOTIDE SEQUENCE [LARGE SCALE GENOMIC DNA]</scope>
    <source>
        <strain evidence="1 2">ATCC 49154</strain>
    </source>
</reference>
<gene>
    <name evidence="1" type="ORF">DEX24_16990</name>
</gene>
<sequence>LLGSMPDLENKSDELLRTIPGSPPDLIHPPIGDAFAARNEFAMQIDYEQEPPMFEVSPTHFAKTWLLHPDAPKVELPEAVAKRIEGYLAKEEEQHV</sequence>
<keyword evidence="1" id="KW-0547">Nucleotide-binding</keyword>
<organism evidence="1 2">
    <name type="scientific">Kurthia sibirica</name>
    <dbReference type="NCBI Taxonomy" id="202750"/>
    <lineage>
        <taxon>Bacteria</taxon>
        <taxon>Bacillati</taxon>
        <taxon>Bacillota</taxon>
        <taxon>Bacilli</taxon>
        <taxon>Bacillales</taxon>
        <taxon>Caryophanaceae</taxon>
        <taxon>Kurthia</taxon>
    </lineage>
</organism>
<proteinExistence type="predicted"/>
<evidence type="ECO:0000313" key="1">
    <source>
        <dbReference type="EMBL" id="PWI22247.1"/>
    </source>
</evidence>
<dbReference type="GO" id="GO:0005524">
    <property type="term" value="F:ATP binding"/>
    <property type="evidence" value="ECO:0007669"/>
    <property type="project" value="UniProtKB-KW"/>
</dbReference>
<dbReference type="EMBL" id="QFVR01000078">
    <property type="protein sequence ID" value="PWI22247.1"/>
    <property type="molecule type" value="Genomic_DNA"/>
</dbReference>
<feature type="non-terminal residue" evidence="1">
    <location>
        <position position="1"/>
    </location>
</feature>
<accession>A0A2U3ACL5</accession>
<dbReference type="Proteomes" id="UP000245938">
    <property type="component" value="Unassembled WGS sequence"/>
</dbReference>
<name>A0A2U3ACL5_9BACL</name>
<evidence type="ECO:0000313" key="2">
    <source>
        <dbReference type="Proteomes" id="UP000245938"/>
    </source>
</evidence>
<keyword evidence="2" id="KW-1185">Reference proteome</keyword>
<protein>
    <submittedName>
        <fullName evidence="1">Peptide ABC transporter ATP-binding protein</fullName>
    </submittedName>
</protein>
<keyword evidence="1" id="KW-0067">ATP-binding</keyword>